<evidence type="ECO:0000259" key="2">
    <source>
        <dbReference type="PROSITE" id="PS50192"/>
    </source>
</evidence>
<reference evidence="4 5" key="1">
    <citation type="submission" date="2024-03" db="EMBL/GenBank/DDBJ databases">
        <title>Genome-scale model development and genomic sequencing of the oleaginous clade Lipomyces.</title>
        <authorList>
            <consortium name="Lawrence Berkeley National Laboratory"/>
            <person name="Czajka J.J."/>
            <person name="Han Y."/>
            <person name="Kim J."/>
            <person name="Mondo S.J."/>
            <person name="Hofstad B.A."/>
            <person name="Robles A."/>
            <person name="Haridas S."/>
            <person name="Riley R."/>
            <person name="LaButti K."/>
            <person name="Pangilinan J."/>
            <person name="Andreopoulos W."/>
            <person name="Lipzen A."/>
            <person name="Yan J."/>
            <person name="Wang M."/>
            <person name="Ng V."/>
            <person name="Grigoriev I.V."/>
            <person name="Spatafora J.W."/>
            <person name="Magnuson J.K."/>
            <person name="Baker S.E."/>
            <person name="Pomraning K.R."/>
        </authorList>
    </citation>
    <scope>NUCLEOTIDE SEQUENCE [LARGE SCALE GENOMIC DNA]</scope>
    <source>
        <strain evidence="4 5">Phaff 52-87</strain>
    </source>
</reference>
<dbReference type="PANTHER" id="PTHR22775:SF3">
    <property type="entry name" value="SORTING NEXIN-13"/>
    <property type="match status" value="1"/>
</dbReference>
<evidence type="ECO:0000313" key="4">
    <source>
        <dbReference type="EMBL" id="KAK7205849.1"/>
    </source>
</evidence>
<dbReference type="CDD" id="cd06897">
    <property type="entry name" value="PX_SNARE"/>
    <property type="match status" value="1"/>
</dbReference>
<feature type="region of interest" description="Disordered" evidence="1">
    <location>
        <begin position="239"/>
        <end position="272"/>
    </location>
</feature>
<dbReference type="EMBL" id="JBBJBU010000004">
    <property type="protein sequence ID" value="KAK7205849.1"/>
    <property type="molecule type" value="Genomic_DNA"/>
</dbReference>
<dbReference type="GeneID" id="90039596"/>
<sequence>MSDVEISIRSYSTNPTPKPHTVYHIQVRLPLRSYTIMKRYSEFVTLANQLEHAVGDDIPFKLPKKHLFNKSIANLDIVEERREGLEQFLKEIQKSSDSRWRLTDEWREFMSLPGAGGKAGGAGGGGSSLLSSGSSNASLIMPSGRNVGDPVVWMDTLHEVKSLLHDARVCISDRDQMSATEARTAASEAQKCLVQSSSKIVMLERGLKELANSVGQGELRRRSDMLNLVRKEREGIESLASTASRNQAAADAAASSSRADASSTADDPDLDADRNALLTGGKTVLGTVTSSARRVLGPLAETAETRQLDNRGLLSLQTQKMQEQEDSLEEFSKILSRQRQLGIEINDELELQSEMIGMLEDDVDNSDGKLRRAERALRKVK</sequence>
<dbReference type="InterPro" id="IPR036871">
    <property type="entry name" value="PX_dom_sf"/>
</dbReference>
<protein>
    <submittedName>
        <fullName evidence="4">Uncharacterized protein</fullName>
    </submittedName>
</protein>
<comment type="caution">
    <text evidence="4">The sequence shown here is derived from an EMBL/GenBank/DDBJ whole genome shotgun (WGS) entry which is preliminary data.</text>
</comment>
<evidence type="ECO:0000313" key="5">
    <source>
        <dbReference type="Proteomes" id="UP001498771"/>
    </source>
</evidence>
<dbReference type="Gene3D" id="1.20.5.110">
    <property type="match status" value="1"/>
</dbReference>
<dbReference type="InterPro" id="IPR000727">
    <property type="entry name" value="T_SNARE_dom"/>
</dbReference>
<dbReference type="PROSITE" id="PS50192">
    <property type="entry name" value="T_SNARE"/>
    <property type="match status" value="1"/>
</dbReference>
<dbReference type="RefSeq" id="XP_064768882.1">
    <property type="nucleotide sequence ID" value="XM_064914084.1"/>
</dbReference>
<dbReference type="SUPFAM" id="SSF64268">
    <property type="entry name" value="PX domain"/>
    <property type="match status" value="1"/>
</dbReference>
<dbReference type="SMART" id="SM00312">
    <property type="entry name" value="PX"/>
    <property type="match status" value="1"/>
</dbReference>
<dbReference type="SMART" id="SM00397">
    <property type="entry name" value="t_SNARE"/>
    <property type="match status" value="1"/>
</dbReference>
<dbReference type="CDD" id="cd15858">
    <property type="entry name" value="SNARE_VAM7"/>
    <property type="match status" value="1"/>
</dbReference>
<evidence type="ECO:0000259" key="3">
    <source>
        <dbReference type="PROSITE" id="PS50195"/>
    </source>
</evidence>
<keyword evidence="5" id="KW-1185">Reference proteome</keyword>
<dbReference type="Gene3D" id="3.30.1520.10">
    <property type="entry name" value="Phox-like domain"/>
    <property type="match status" value="1"/>
</dbReference>
<dbReference type="PROSITE" id="PS50195">
    <property type="entry name" value="PX"/>
    <property type="match status" value="1"/>
</dbReference>
<proteinExistence type="predicted"/>
<evidence type="ECO:0000256" key="1">
    <source>
        <dbReference type="SAM" id="MobiDB-lite"/>
    </source>
</evidence>
<dbReference type="InterPro" id="IPR001683">
    <property type="entry name" value="PX_dom"/>
</dbReference>
<feature type="domain" description="PX" evidence="3">
    <location>
        <begin position="1"/>
        <end position="116"/>
    </location>
</feature>
<dbReference type="Proteomes" id="UP001498771">
    <property type="component" value="Unassembled WGS sequence"/>
</dbReference>
<dbReference type="SUPFAM" id="SSF58038">
    <property type="entry name" value="SNARE fusion complex"/>
    <property type="match status" value="1"/>
</dbReference>
<feature type="compositionally biased region" description="Low complexity" evidence="1">
    <location>
        <begin position="239"/>
        <end position="265"/>
    </location>
</feature>
<name>A0ABR1F7N0_9ASCO</name>
<gene>
    <name evidence="4" type="ORF">BZA70DRAFT_289033</name>
</gene>
<dbReference type="PANTHER" id="PTHR22775">
    <property type="entry name" value="SORTING NEXIN"/>
    <property type="match status" value="1"/>
</dbReference>
<accession>A0ABR1F7N0</accession>
<feature type="domain" description="T-SNARE coiled-coil homology" evidence="2">
    <location>
        <begin position="318"/>
        <end position="380"/>
    </location>
</feature>
<organism evidence="4 5">
    <name type="scientific">Myxozyma melibiosi</name>
    <dbReference type="NCBI Taxonomy" id="54550"/>
    <lineage>
        <taxon>Eukaryota</taxon>
        <taxon>Fungi</taxon>
        <taxon>Dikarya</taxon>
        <taxon>Ascomycota</taxon>
        <taxon>Saccharomycotina</taxon>
        <taxon>Lipomycetes</taxon>
        <taxon>Lipomycetales</taxon>
        <taxon>Lipomycetaceae</taxon>
        <taxon>Myxozyma</taxon>
    </lineage>
</organism>
<dbReference type="Pfam" id="PF00787">
    <property type="entry name" value="PX"/>
    <property type="match status" value="1"/>
</dbReference>